<comment type="caution">
    <text evidence="3">The sequence shown here is derived from an EMBL/GenBank/DDBJ whole genome shotgun (WGS) entry which is preliminary data.</text>
</comment>
<dbReference type="InterPro" id="IPR021765">
    <property type="entry name" value="UstYa-like"/>
</dbReference>
<dbReference type="Proteomes" id="UP000190312">
    <property type="component" value="Unassembled WGS sequence"/>
</dbReference>
<comment type="similarity">
    <text evidence="1">Belongs to the ustYa family.</text>
</comment>
<evidence type="ECO:0000256" key="1">
    <source>
        <dbReference type="ARBA" id="ARBA00035112"/>
    </source>
</evidence>
<feature type="transmembrane region" description="Helical" evidence="2">
    <location>
        <begin position="59"/>
        <end position="80"/>
    </location>
</feature>
<dbReference type="VEuPathDB" id="FungiDB:AO090011000285"/>
<sequence length="678" mass="78440">MAIWTTIRSRCKSFTDRAVAYHKLDDGETKEVDRQKWESVSLSESIAISQHQVQSAKSLPVVLLFTSTVFFAMCLIFRALMRDYASIDMACTKKLSAWAPMMAAVDYQWTQYNSDKLPADYAGPPTVTRETNWLNQYDHGFIPYPYDQIEKLNKSTDRDWWVQDGNLVTLTEWAHQVHCLGLIRQWIYRDQFDYSMFTNTSSTRFHIHKDHCFMILKTMIECQADVTPVLFARDTSGIGAWKTRDAPRKCRRNDALAIFARRTDIKYAEVDIDDDEDKITLKEATRGLRRPDGRLKSITTSYRRLSQHLGDRSTLLLWLNIILFTVSSFLFWSSIQDNRDSLREQTAMPSPVLKGEDLSFSIRNMDATLFPDDNPSIFRQGPSPEVDRAWTVISDTRPIALSREDVLSIGKDPAMAVKLSAEVGLGDDMYAGRIDVLHQLHCLNALRMEIYFDYYYGKKYPGGFNQTDEKHRHHVSHCIYMLLQNVLCHANTDVYTHFWTDAVDHPWPDFNIPHKFQIVNTPFLESPRFENLRTKRQITEAWGRYGLPSYGFVTVPDPEAYDLKPNKDVVPGTNNTYMVSVYHQLHCLKIMHLALLPIISRQEGRGPGTRDDHDFEHNHLEHCLEYLRQSVMCSGDVTLEPPDEMPQKNRSPLQGWGVTHACRSWEQIEGWRGDWGVI</sequence>
<evidence type="ECO:0000256" key="2">
    <source>
        <dbReference type="SAM" id="Phobius"/>
    </source>
</evidence>
<dbReference type="EMBL" id="MKZY01000008">
    <property type="protein sequence ID" value="OOO06486.1"/>
    <property type="molecule type" value="Genomic_DNA"/>
</dbReference>
<proteinExistence type="inferred from homology"/>
<dbReference type="PANTHER" id="PTHR33365">
    <property type="entry name" value="YALI0B05434P"/>
    <property type="match status" value="1"/>
</dbReference>
<gene>
    <name evidence="3" type="ORF">OAory_01021470</name>
</gene>
<reference evidence="3 4" key="1">
    <citation type="submission" date="2016-10" db="EMBL/GenBank/DDBJ databases">
        <title>Genome sequencing of Aspergillus oryzae BCC7051.</title>
        <authorList>
            <person name="Thammarongtham C."/>
            <person name="Vorapreeda T."/>
            <person name="Nookaew I."/>
            <person name="Srisuk T."/>
            <person name="Land M."/>
            <person name="Jeennor S."/>
            <person name="Laoteng K."/>
        </authorList>
    </citation>
    <scope>NUCLEOTIDE SEQUENCE [LARGE SCALE GENOMIC DNA]</scope>
    <source>
        <strain evidence="3 4">BCC7051</strain>
    </source>
</reference>
<dbReference type="VEuPathDB" id="FungiDB:AO090701001187"/>
<dbReference type="PANTHER" id="PTHR33365:SF14">
    <property type="entry name" value="TAT PATHWAY SIGNAL SEQUENCE"/>
    <property type="match status" value="1"/>
</dbReference>
<keyword evidence="2" id="KW-0472">Membrane</keyword>
<dbReference type="GO" id="GO:0043386">
    <property type="term" value="P:mycotoxin biosynthetic process"/>
    <property type="evidence" value="ECO:0007669"/>
    <property type="project" value="InterPro"/>
</dbReference>
<evidence type="ECO:0008006" key="5">
    <source>
        <dbReference type="Google" id="ProtNLM"/>
    </source>
</evidence>
<dbReference type="OrthoDB" id="3687641at2759"/>
<keyword evidence="2" id="KW-1133">Transmembrane helix</keyword>
<dbReference type="Pfam" id="PF11807">
    <property type="entry name" value="UstYa"/>
    <property type="match status" value="3"/>
</dbReference>
<name>A0A1S9DC37_ASPOZ</name>
<protein>
    <recommendedName>
        <fullName evidence="5">Cyclochlorotine biosynthesis protein O</fullName>
    </recommendedName>
</protein>
<evidence type="ECO:0000313" key="4">
    <source>
        <dbReference type="Proteomes" id="UP000190312"/>
    </source>
</evidence>
<keyword evidence="2" id="KW-0812">Transmembrane</keyword>
<evidence type="ECO:0000313" key="3">
    <source>
        <dbReference type="EMBL" id="OOO06486.1"/>
    </source>
</evidence>
<accession>A0A1S9DC37</accession>
<organism evidence="3 4">
    <name type="scientific">Aspergillus oryzae</name>
    <name type="common">Yellow koji mold</name>
    <dbReference type="NCBI Taxonomy" id="5062"/>
    <lineage>
        <taxon>Eukaryota</taxon>
        <taxon>Fungi</taxon>
        <taxon>Dikarya</taxon>
        <taxon>Ascomycota</taxon>
        <taxon>Pezizomycotina</taxon>
        <taxon>Eurotiomycetes</taxon>
        <taxon>Eurotiomycetidae</taxon>
        <taxon>Eurotiales</taxon>
        <taxon>Aspergillaceae</taxon>
        <taxon>Aspergillus</taxon>
        <taxon>Aspergillus subgen. Circumdati</taxon>
    </lineage>
</organism>
<dbReference type="AlphaFoldDB" id="A0A1S9DC37"/>